<dbReference type="Pfam" id="PF05050">
    <property type="entry name" value="Methyltransf_21"/>
    <property type="match status" value="1"/>
</dbReference>
<gene>
    <name evidence="2" type="ORF">EL17_01735</name>
</gene>
<comment type="caution">
    <text evidence="2">The sequence shown here is derived from an EMBL/GenBank/DDBJ whole genome shotgun (WGS) entry which is preliminary data.</text>
</comment>
<dbReference type="RefSeq" id="WP_035069989.1">
    <property type="nucleotide sequence ID" value="NZ_JMIH01000013.1"/>
</dbReference>
<dbReference type="InterPro" id="IPR052514">
    <property type="entry name" value="SAM-dependent_MTase"/>
</dbReference>
<sequence>MGIFKQFYRKLTITKHSKFKENESDELHRLTRLPRFTVGYTNIFSKPFKFHDAPSFLATYRELFVDELYKFNPKVNGGGIILDCGANMGLSVLYFSSNYPDHEIIAFEPEEAIFKVLEENVKTFGLKNVRLYQKAVWTKEETLTFHSDGGMGGRVNNVYKKSDQPIKKVETVILKDYLSDKVDFLKIDIEGAEVEVLKACRGHLGQVQHLFFEYHNHIHQPQTLHELLAQMQEEGFKYHIKESSARRKPFVDKNMLCENFDMAITIFCYKNN</sequence>
<dbReference type="NCBIfam" id="TIGR01444">
    <property type="entry name" value="fkbM_fam"/>
    <property type="match status" value="1"/>
</dbReference>
<dbReference type="EMBL" id="JMIH01000013">
    <property type="protein sequence ID" value="KEO75287.1"/>
    <property type="molecule type" value="Genomic_DNA"/>
</dbReference>
<dbReference type="Proteomes" id="UP000027821">
    <property type="component" value="Unassembled WGS sequence"/>
</dbReference>
<dbReference type="SUPFAM" id="SSF53335">
    <property type="entry name" value="S-adenosyl-L-methionine-dependent methyltransferases"/>
    <property type="match status" value="1"/>
</dbReference>
<evidence type="ECO:0000259" key="1">
    <source>
        <dbReference type="Pfam" id="PF05050"/>
    </source>
</evidence>
<dbReference type="Gene3D" id="3.40.50.150">
    <property type="entry name" value="Vaccinia Virus protein VP39"/>
    <property type="match status" value="1"/>
</dbReference>
<dbReference type="AlphaFoldDB" id="A0A074LN08"/>
<dbReference type="OrthoDB" id="9812600at2"/>
<name>A0A074LN08_9BACT</name>
<dbReference type="eggNOG" id="COG2242">
    <property type="taxonomic scope" value="Bacteria"/>
</dbReference>
<dbReference type="InterPro" id="IPR006342">
    <property type="entry name" value="FkbM_mtfrase"/>
</dbReference>
<feature type="domain" description="Methyltransferase FkbM" evidence="1">
    <location>
        <begin position="83"/>
        <end position="238"/>
    </location>
</feature>
<dbReference type="InterPro" id="IPR029063">
    <property type="entry name" value="SAM-dependent_MTases_sf"/>
</dbReference>
<dbReference type="PANTHER" id="PTHR34203:SF15">
    <property type="entry name" value="SLL1173 PROTEIN"/>
    <property type="match status" value="1"/>
</dbReference>
<dbReference type="PANTHER" id="PTHR34203">
    <property type="entry name" value="METHYLTRANSFERASE, FKBM FAMILY PROTEIN"/>
    <property type="match status" value="1"/>
</dbReference>
<organism evidence="2 3">
    <name type="scientific">Anditalea andensis</name>
    <dbReference type="NCBI Taxonomy" id="1048983"/>
    <lineage>
        <taxon>Bacteria</taxon>
        <taxon>Pseudomonadati</taxon>
        <taxon>Bacteroidota</taxon>
        <taxon>Cytophagia</taxon>
        <taxon>Cytophagales</taxon>
        <taxon>Cytophagaceae</taxon>
        <taxon>Anditalea</taxon>
    </lineage>
</organism>
<dbReference type="STRING" id="1048983.EL17_01735"/>
<proteinExistence type="predicted"/>
<protein>
    <recommendedName>
        <fullName evidence="1">Methyltransferase FkbM domain-containing protein</fullName>
    </recommendedName>
</protein>
<evidence type="ECO:0000313" key="3">
    <source>
        <dbReference type="Proteomes" id="UP000027821"/>
    </source>
</evidence>
<reference evidence="2 3" key="1">
    <citation type="submission" date="2014-04" db="EMBL/GenBank/DDBJ databases">
        <title>Characterization and application of a salt tolerant electro-active bacterium.</title>
        <authorList>
            <person name="Yang L."/>
            <person name="Wei S."/>
            <person name="Tay Q.X.M."/>
        </authorList>
    </citation>
    <scope>NUCLEOTIDE SEQUENCE [LARGE SCALE GENOMIC DNA]</scope>
    <source>
        <strain evidence="2 3">LY1</strain>
    </source>
</reference>
<accession>A0A074LN08</accession>
<keyword evidence="3" id="KW-1185">Reference proteome</keyword>
<evidence type="ECO:0000313" key="2">
    <source>
        <dbReference type="EMBL" id="KEO75287.1"/>
    </source>
</evidence>